<keyword evidence="2" id="KW-1185">Reference proteome</keyword>
<dbReference type="Proteomes" id="UP000018731">
    <property type="component" value="Unassembled WGS sequence"/>
</dbReference>
<dbReference type="EMBL" id="AZJI01000004">
    <property type="protein sequence ID" value="ETD24096.1"/>
    <property type="molecule type" value="Genomic_DNA"/>
</dbReference>
<comment type="caution">
    <text evidence="1">The sequence shown here is derived from an EMBL/GenBank/DDBJ whole genome shotgun (WGS) entry which is preliminary data.</text>
</comment>
<evidence type="ECO:0000313" key="2">
    <source>
        <dbReference type="Proteomes" id="UP000018731"/>
    </source>
</evidence>
<dbReference type="STRING" id="1357400.HMPREF2086_00843"/>
<organism evidence="1 2">
    <name type="scientific">Helicobacter macacae MIT 99-5501</name>
    <dbReference type="NCBI Taxonomy" id="1357400"/>
    <lineage>
        <taxon>Bacteria</taxon>
        <taxon>Pseudomonadati</taxon>
        <taxon>Campylobacterota</taxon>
        <taxon>Epsilonproteobacteria</taxon>
        <taxon>Campylobacterales</taxon>
        <taxon>Helicobacteraceae</taxon>
        <taxon>Helicobacter</taxon>
    </lineage>
</organism>
<protein>
    <submittedName>
        <fullName evidence="1">Uncharacterized protein</fullName>
    </submittedName>
</protein>
<dbReference type="RefSeq" id="WP_023927567.1">
    <property type="nucleotide sequence ID" value="NZ_KI669454.1"/>
</dbReference>
<proteinExistence type="predicted"/>
<dbReference type="AlphaFoldDB" id="V8CBJ8"/>
<gene>
    <name evidence="1" type="ORF">HMPREF2086_00843</name>
</gene>
<evidence type="ECO:0000313" key="1">
    <source>
        <dbReference type="EMBL" id="ETD24096.1"/>
    </source>
</evidence>
<dbReference type="HOGENOM" id="CLU_2569142_0_0_7"/>
<reference evidence="1 2" key="1">
    <citation type="journal article" date="2014" name="Genome Announc.">
        <title>Draft genome sequences of six enterohepatic helicobacter species isolated from humans and one from rhesus macaques.</title>
        <authorList>
            <person name="Shen Z."/>
            <person name="Sheh A."/>
            <person name="Young S.K."/>
            <person name="Abouelliel A."/>
            <person name="Ward D.V."/>
            <person name="Earl A.M."/>
            <person name="Fox J.G."/>
        </authorList>
    </citation>
    <scope>NUCLEOTIDE SEQUENCE [LARGE SCALE GENOMIC DNA]</scope>
    <source>
        <strain evidence="1 2">MIT 99-5501</strain>
    </source>
</reference>
<accession>V8CBJ8</accession>
<sequence length="81" mass="8864">MQTRKLSASILASLPPHLPIQPLGNPLKNQIHSRKPLTQATFKRNIAISAIAFLSLSSVLSSNPNEINLQGGGHKIQHKMY</sequence>
<name>V8CBJ8_9HELI</name>
<dbReference type="PATRIC" id="fig|1357400.3.peg.1163"/>